<keyword evidence="7" id="KW-0378">Hydrolase</keyword>
<keyword evidence="3" id="KW-0540">Nuclease</keyword>
<evidence type="ECO:0000313" key="14">
    <source>
        <dbReference type="EMBL" id="KAF9068715.1"/>
    </source>
</evidence>
<evidence type="ECO:0000256" key="7">
    <source>
        <dbReference type="ARBA" id="ARBA00022801"/>
    </source>
</evidence>
<keyword evidence="11" id="KW-0539">Nucleus</keyword>
<feature type="compositionally biased region" description="Polar residues" evidence="13">
    <location>
        <begin position="14"/>
        <end position="32"/>
    </location>
</feature>
<evidence type="ECO:0000256" key="6">
    <source>
        <dbReference type="ARBA" id="ARBA00022763"/>
    </source>
</evidence>
<feature type="compositionally biased region" description="Acidic residues" evidence="13">
    <location>
        <begin position="57"/>
        <end position="66"/>
    </location>
</feature>
<proteinExistence type="predicted"/>
<feature type="region of interest" description="Disordered" evidence="13">
    <location>
        <begin position="1"/>
        <end position="84"/>
    </location>
</feature>
<keyword evidence="9" id="KW-0233">DNA recombination</keyword>
<sequence length="498" mass="56510">MPPIDISDSDSDTEQTTLSQATAPPSSQTSILVLSDDDEFEEIPTTSSPNRRTAERSDDDDDDDIDISSPKKIVSKGKGKARAEPFEVDLAWDSGSDLPDANNIAVWASRNSNSSSSYPTKRRYSQATTFAERADSDETPSPPKKTRVDVSGAARPTKGRARKTDEQKAREKEDKDRQKELKKAEKEKLKADKQKAKEDKADHKKANQIVTKKTDTLKDMTLVLSDSFRSTSLHSLLQPKIREHHAESEFERDPLANYATVRWKRCVWRKYNTFERAFEPVKPPYQVEEKVAVLLLSITQLRTLVQNNGLHDLIRRFRGTRELGPKAQIFVMVIGLEKLRKSKVEFDENTFPAYVESDEQAVDRLFNYSADLGLKEQKLVERSYLPFCPDTRHVKKGKDLKTIWAHMIDEVHRVTSSAAEGIVAEHPTTRKLLKNYERLEDNPQAAQRLLAECKVDYRRDGQKTASGRGHDKLGQALSKRVHTVLTGTDHLELVVKDK</sequence>
<dbReference type="GO" id="GO:0005634">
    <property type="term" value="C:nucleus"/>
    <property type="evidence" value="ECO:0007669"/>
    <property type="project" value="UniProtKB-SubCell"/>
</dbReference>
<evidence type="ECO:0000256" key="2">
    <source>
        <dbReference type="ARBA" id="ARBA00004123"/>
    </source>
</evidence>
<accession>A0A9P5U6C1</accession>
<dbReference type="Gene3D" id="1.10.150.670">
    <property type="entry name" value="Crossover junction endonuclease EME1, DNA-binding domain"/>
    <property type="match status" value="1"/>
</dbReference>
<evidence type="ECO:0000256" key="8">
    <source>
        <dbReference type="ARBA" id="ARBA00022842"/>
    </source>
</evidence>
<comment type="caution">
    <text evidence="14">The sequence shown here is derived from an EMBL/GenBank/DDBJ whole genome shotgun (WGS) entry which is preliminary data.</text>
</comment>
<evidence type="ECO:0000256" key="12">
    <source>
        <dbReference type="ARBA" id="ARBA00023254"/>
    </source>
</evidence>
<dbReference type="GO" id="GO:0031573">
    <property type="term" value="P:mitotic intra-S DNA damage checkpoint signaling"/>
    <property type="evidence" value="ECO:0007669"/>
    <property type="project" value="TreeGrafter"/>
</dbReference>
<dbReference type="GO" id="GO:0031297">
    <property type="term" value="P:replication fork processing"/>
    <property type="evidence" value="ECO:0007669"/>
    <property type="project" value="TreeGrafter"/>
</dbReference>
<evidence type="ECO:0008006" key="16">
    <source>
        <dbReference type="Google" id="ProtNLM"/>
    </source>
</evidence>
<dbReference type="AlphaFoldDB" id="A0A9P5U6C1"/>
<evidence type="ECO:0000313" key="15">
    <source>
        <dbReference type="Proteomes" id="UP000772434"/>
    </source>
</evidence>
<keyword evidence="12" id="KW-0469">Meiosis</keyword>
<evidence type="ECO:0000256" key="10">
    <source>
        <dbReference type="ARBA" id="ARBA00023204"/>
    </source>
</evidence>
<protein>
    <recommendedName>
        <fullName evidence="16">ERCC4 domain-containing protein</fullName>
    </recommendedName>
</protein>
<dbReference type="InterPro" id="IPR042530">
    <property type="entry name" value="EME1/EME2_C"/>
</dbReference>
<keyword evidence="10" id="KW-0234">DNA repair</keyword>
<reference evidence="14" key="1">
    <citation type="submission" date="2020-11" db="EMBL/GenBank/DDBJ databases">
        <authorList>
            <consortium name="DOE Joint Genome Institute"/>
            <person name="Ahrendt S."/>
            <person name="Riley R."/>
            <person name="Andreopoulos W."/>
            <person name="Labutti K."/>
            <person name="Pangilinan J."/>
            <person name="Ruiz-Duenas F.J."/>
            <person name="Barrasa J.M."/>
            <person name="Sanchez-Garcia M."/>
            <person name="Camarero S."/>
            <person name="Miyauchi S."/>
            <person name="Serrano A."/>
            <person name="Linde D."/>
            <person name="Babiker R."/>
            <person name="Drula E."/>
            <person name="Ayuso-Fernandez I."/>
            <person name="Pacheco R."/>
            <person name="Padilla G."/>
            <person name="Ferreira P."/>
            <person name="Barriuso J."/>
            <person name="Kellner H."/>
            <person name="Castanera R."/>
            <person name="Alfaro M."/>
            <person name="Ramirez L."/>
            <person name="Pisabarro A.G."/>
            <person name="Kuo A."/>
            <person name="Tritt A."/>
            <person name="Lipzen A."/>
            <person name="He G."/>
            <person name="Yan M."/>
            <person name="Ng V."/>
            <person name="Cullen D."/>
            <person name="Martin F."/>
            <person name="Rosso M.-N."/>
            <person name="Henrissat B."/>
            <person name="Hibbett D."/>
            <person name="Martinez A.T."/>
            <person name="Grigoriev I.V."/>
        </authorList>
    </citation>
    <scope>NUCLEOTIDE SEQUENCE</scope>
    <source>
        <strain evidence="14">AH 40177</strain>
    </source>
</reference>
<gene>
    <name evidence="14" type="ORF">BDP27DRAFT_1448235</name>
</gene>
<dbReference type="OrthoDB" id="343092at2759"/>
<dbReference type="Proteomes" id="UP000772434">
    <property type="component" value="Unassembled WGS sequence"/>
</dbReference>
<evidence type="ECO:0000256" key="13">
    <source>
        <dbReference type="SAM" id="MobiDB-lite"/>
    </source>
</evidence>
<evidence type="ECO:0000256" key="5">
    <source>
        <dbReference type="ARBA" id="ARBA00022759"/>
    </source>
</evidence>
<name>A0A9P5U6C1_9AGAR</name>
<feature type="compositionally biased region" description="Basic and acidic residues" evidence="13">
    <location>
        <begin position="162"/>
        <end position="205"/>
    </location>
</feature>
<comment type="subcellular location">
    <subcellularLocation>
        <location evidence="2">Nucleus</location>
    </subcellularLocation>
</comment>
<dbReference type="Pfam" id="PF21292">
    <property type="entry name" value="EME1-MUS81_C"/>
    <property type="match status" value="1"/>
</dbReference>
<organism evidence="14 15">
    <name type="scientific">Rhodocollybia butyracea</name>
    <dbReference type="NCBI Taxonomy" id="206335"/>
    <lineage>
        <taxon>Eukaryota</taxon>
        <taxon>Fungi</taxon>
        <taxon>Dikarya</taxon>
        <taxon>Basidiomycota</taxon>
        <taxon>Agaricomycotina</taxon>
        <taxon>Agaricomycetes</taxon>
        <taxon>Agaricomycetidae</taxon>
        <taxon>Agaricales</taxon>
        <taxon>Marasmiineae</taxon>
        <taxon>Omphalotaceae</taxon>
        <taxon>Rhodocollybia</taxon>
    </lineage>
</organism>
<dbReference type="GO" id="GO:0006302">
    <property type="term" value="P:double-strand break repair"/>
    <property type="evidence" value="ECO:0007669"/>
    <property type="project" value="TreeGrafter"/>
</dbReference>
<dbReference type="GO" id="GO:0000712">
    <property type="term" value="P:resolution of meiotic recombination intermediates"/>
    <property type="evidence" value="ECO:0007669"/>
    <property type="project" value="TreeGrafter"/>
</dbReference>
<evidence type="ECO:0000256" key="11">
    <source>
        <dbReference type="ARBA" id="ARBA00023242"/>
    </source>
</evidence>
<keyword evidence="5" id="KW-0255">Endonuclease</keyword>
<evidence type="ECO:0000256" key="4">
    <source>
        <dbReference type="ARBA" id="ARBA00022723"/>
    </source>
</evidence>
<keyword evidence="15" id="KW-1185">Reference proteome</keyword>
<keyword evidence="6" id="KW-0227">DNA damage</keyword>
<evidence type="ECO:0000256" key="9">
    <source>
        <dbReference type="ARBA" id="ARBA00023172"/>
    </source>
</evidence>
<evidence type="ECO:0000256" key="1">
    <source>
        <dbReference type="ARBA" id="ARBA00001946"/>
    </source>
</evidence>
<feature type="region of interest" description="Disordered" evidence="13">
    <location>
        <begin position="108"/>
        <end position="205"/>
    </location>
</feature>
<dbReference type="InterPro" id="IPR033310">
    <property type="entry name" value="Mms4/EME1/EME2"/>
</dbReference>
<dbReference type="GO" id="GO:0048476">
    <property type="term" value="C:Holliday junction resolvase complex"/>
    <property type="evidence" value="ECO:0007669"/>
    <property type="project" value="InterPro"/>
</dbReference>
<dbReference type="PANTHER" id="PTHR21077:SF5">
    <property type="entry name" value="CROSSOVER JUNCTION ENDONUCLEASE MMS4"/>
    <property type="match status" value="1"/>
</dbReference>
<dbReference type="PANTHER" id="PTHR21077">
    <property type="entry name" value="EME1 PROTEIN"/>
    <property type="match status" value="1"/>
</dbReference>
<evidence type="ECO:0000256" key="3">
    <source>
        <dbReference type="ARBA" id="ARBA00022722"/>
    </source>
</evidence>
<keyword evidence="4" id="KW-0479">Metal-binding</keyword>
<dbReference type="EMBL" id="JADNRY010000058">
    <property type="protein sequence ID" value="KAF9068715.1"/>
    <property type="molecule type" value="Genomic_DNA"/>
</dbReference>
<dbReference type="GO" id="GO:0008821">
    <property type="term" value="F:crossover junction DNA endonuclease activity"/>
    <property type="evidence" value="ECO:0007669"/>
    <property type="project" value="TreeGrafter"/>
</dbReference>
<dbReference type="GO" id="GO:0046872">
    <property type="term" value="F:metal ion binding"/>
    <property type="evidence" value="ECO:0007669"/>
    <property type="project" value="UniProtKB-KW"/>
</dbReference>
<keyword evidence="8" id="KW-0460">Magnesium</keyword>
<comment type="cofactor">
    <cofactor evidence="1">
        <name>Mg(2+)</name>
        <dbReference type="ChEBI" id="CHEBI:18420"/>
    </cofactor>
</comment>